<protein>
    <recommendedName>
        <fullName evidence="3 9">Phosphate transport system permease protein PstA</fullName>
    </recommendedName>
</protein>
<evidence type="ECO:0000256" key="1">
    <source>
        <dbReference type="ARBA" id="ARBA00004651"/>
    </source>
</evidence>
<dbReference type="Proteomes" id="UP000010798">
    <property type="component" value="Chromosome"/>
</dbReference>
<evidence type="ECO:0000256" key="9">
    <source>
        <dbReference type="RuleBase" id="RU363043"/>
    </source>
</evidence>
<sequence>MSVPGSSLYAPHRRTRRLLGPIFGVACFLATLTGVVVLSVVLGAVIAAALRRPGAEPWYAIGSNTRSLFELLWGLASKPQSSDPTLAGFRAGIAGSMWLLGLVAVFAIPVGVGAAVFLEEYAPPGLLRRIIQTNIANLAGVPSIVYGILGLALFVRAFGMKELAMGRTLLAGSLTLSLLVLPVIVIATQEALRTVPNSLRQAALALGATRWQMVRDHVLPAALPGILTGTILGLSRAIGETAPLLMVGAAGSIGVLPHSPFDRYTVLPVEIYNYAKNPKIQFQTVTAGGILILLVLLLTMNATAIVIRNRYGRPGRG</sequence>
<feature type="transmembrane region" description="Helical" evidence="9">
    <location>
        <begin position="21"/>
        <end position="46"/>
    </location>
</feature>
<dbReference type="InterPro" id="IPR005672">
    <property type="entry name" value="Phosphate_PstA"/>
</dbReference>
<evidence type="ECO:0000313" key="11">
    <source>
        <dbReference type="EMBL" id="AGA29553.1"/>
    </source>
</evidence>
<name>L0DL20_SINAD</name>
<dbReference type="RefSeq" id="WP_015248656.1">
    <property type="nucleotide sequence ID" value="NC_019892.1"/>
</dbReference>
<dbReference type="HOGENOM" id="CLU_033621_2_1_0"/>
<feature type="transmembrane region" description="Helical" evidence="9">
    <location>
        <begin position="169"/>
        <end position="188"/>
    </location>
</feature>
<evidence type="ECO:0000256" key="3">
    <source>
        <dbReference type="ARBA" id="ARBA00016864"/>
    </source>
</evidence>
<dbReference type="STRING" id="886293.Sinac_5405"/>
<comment type="caution">
    <text evidence="9">Lacks conserved residue(s) required for the propagation of feature annotation.</text>
</comment>
<evidence type="ECO:0000256" key="4">
    <source>
        <dbReference type="ARBA" id="ARBA00022448"/>
    </source>
</evidence>
<feature type="domain" description="ABC transmembrane type-1" evidence="10">
    <location>
        <begin position="93"/>
        <end position="303"/>
    </location>
</feature>
<evidence type="ECO:0000256" key="6">
    <source>
        <dbReference type="ARBA" id="ARBA00022692"/>
    </source>
</evidence>
<feature type="transmembrane region" description="Helical" evidence="9">
    <location>
        <begin position="138"/>
        <end position="157"/>
    </location>
</feature>
<dbReference type="NCBIfam" id="TIGR00974">
    <property type="entry name" value="3a0107s02c"/>
    <property type="match status" value="1"/>
</dbReference>
<evidence type="ECO:0000256" key="8">
    <source>
        <dbReference type="ARBA" id="ARBA00023136"/>
    </source>
</evidence>
<evidence type="ECO:0000313" key="12">
    <source>
        <dbReference type="Proteomes" id="UP000010798"/>
    </source>
</evidence>
<dbReference type="Pfam" id="PF00528">
    <property type="entry name" value="BPD_transp_1"/>
    <property type="match status" value="1"/>
</dbReference>
<reference evidence="11 12" key="1">
    <citation type="submission" date="2012-02" db="EMBL/GenBank/DDBJ databases">
        <title>Complete sequence of chromosome of Singulisphaera acidiphila DSM 18658.</title>
        <authorList>
            <consortium name="US DOE Joint Genome Institute (JGI-PGF)"/>
            <person name="Lucas S."/>
            <person name="Copeland A."/>
            <person name="Lapidus A."/>
            <person name="Glavina del Rio T."/>
            <person name="Dalin E."/>
            <person name="Tice H."/>
            <person name="Bruce D."/>
            <person name="Goodwin L."/>
            <person name="Pitluck S."/>
            <person name="Peters L."/>
            <person name="Ovchinnikova G."/>
            <person name="Chertkov O."/>
            <person name="Kyrpides N."/>
            <person name="Mavromatis K."/>
            <person name="Ivanova N."/>
            <person name="Brettin T."/>
            <person name="Detter J.C."/>
            <person name="Han C."/>
            <person name="Larimer F."/>
            <person name="Land M."/>
            <person name="Hauser L."/>
            <person name="Markowitz V."/>
            <person name="Cheng J.-F."/>
            <person name="Hugenholtz P."/>
            <person name="Woyke T."/>
            <person name="Wu D."/>
            <person name="Tindall B."/>
            <person name="Pomrenke H."/>
            <person name="Brambilla E."/>
            <person name="Klenk H.-P."/>
            <person name="Eisen J.A."/>
        </authorList>
    </citation>
    <scope>NUCLEOTIDE SEQUENCE [LARGE SCALE GENOMIC DNA]</scope>
    <source>
        <strain evidence="12">ATCC BAA-1392 / DSM 18658 / VKM B-2454 / MOB10</strain>
    </source>
</reference>
<dbReference type="PROSITE" id="PS50928">
    <property type="entry name" value="ABC_TM1"/>
    <property type="match status" value="1"/>
</dbReference>
<dbReference type="GO" id="GO:0035435">
    <property type="term" value="P:phosphate ion transmembrane transport"/>
    <property type="evidence" value="ECO:0007669"/>
    <property type="project" value="InterPro"/>
</dbReference>
<keyword evidence="8 9" id="KW-0472">Membrane</keyword>
<dbReference type="InterPro" id="IPR000515">
    <property type="entry name" value="MetI-like"/>
</dbReference>
<dbReference type="AlphaFoldDB" id="L0DL20"/>
<gene>
    <name evidence="11" type="ordered locus">Sinac_5405</name>
</gene>
<evidence type="ECO:0000256" key="5">
    <source>
        <dbReference type="ARBA" id="ARBA00022475"/>
    </source>
</evidence>
<dbReference type="eggNOG" id="COG0581">
    <property type="taxonomic scope" value="Bacteria"/>
</dbReference>
<comment type="subcellular location">
    <subcellularLocation>
        <location evidence="1 9">Cell membrane</location>
        <topology evidence="1 9">Multi-pass membrane protein</topology>
    </subcellularLocation>
</comment>
<dbReference type="SUPFAM" id="SSF161098">
    <property type="entry name" value="MetI-like"/>
    <property type="match status" value="1"/>
</dbReference>
<organism evidence="11 12">
    <name type="scientific">Singulisphaera acidiphila (strain ATCC BAA-1392 / DSM 18658 / VKM B-2454 / MOB10)</name>
    <dbReference type="NCBI Taxonomy" id="886293"/>
    <lineage>
        <taxon>Bacteria</taxon>
        <taxon>Pseudomonadati</taxon>
        <taxon>Planctomycetota</taxon>
        <taxon>Planctomycetia</taxon>
        <taxon>Isosphaerales</taxon>
        <taxon>Isosphaeraceae</taxon>
        <taxon>Singulisphaera</taxon>
    </lineage>
</organism>
<evidence type="ECO:0000256" key="2">
    <source>
        <dbReference type="ARBA" id="ARBA00007069"/>
    </source>
</evidence>
<dbReference type="KEGG" id="saci:Sinac_5405"/>
<keyword evidence="12" id="KW-1185">Reference proteome</keyword>
<keyword evidence="7 9" id="KW-1133">Transmembrane helix</keyword>
<dbReference type="GO" id="GO:0005886">
    <property type="term" value="C:plasma membrane"/>
    <property type="evidence" value="ECO:0007669"/>
    <property type="project" value="UniProtKB-SubCell"/>
</dbReference>
<comment type="similarity">
    <text evidence="2 9">Belongs to the binding-protein-dependent transport system permease family. CysTW subfamily.</text>
</comment>
<evidence type="ECO:0000256" key="7">
    <source>
        <dbReference type="ARBA" id="ARBA00022989"/>
    </source>
</evidence>
<keyword evidence="6 9" id="KW-0812">Transmembrane</keyword>
<evidence type="ECO:0000259" key="10">
    <source>
        <dbReference type="PROSITE" id="PS50928"/>
    </source>
</evidence>
<dbReference type="CDD" id="cd06261">
    <property type="entry name" value="TM_PBP2"/>
    <property type="match status" value="1"/>
</dbReference>
<keyword evidence="5 9" id="KW-1003">Cell membrane</keyword>
<dbReference type="OrthoDB" id="9807065at2"/>
<accession>L0DL20</accession>
<keyword evidence="4" id="KW-0813">Transport</keyword>
<dbReference type="PANTHER" id="PTHR43470:SF5">
    <property type="entry name" value="PHOSPHATE TRANSPORT SYSTEM PERMEASE PROTEIN PSTA"/>
    <property type="match status" value="1"/>
</dbReference>
<dbReference type="Gene3D" id="1.10.3720.10">
    <property type="entry name" value="MetI-like"/>
    <property type="match status" value="1"/>
</dbReference>
<dbReference type="GO" id="GO:0005315">
    <property type="term" value="F:phosphate transmembrane transporter activity"/>
    <property type="evidence" value="ECO:0007669"/>
    <property type="project" value="InterPro"/>
</dbReference>
<feature type="transmembrane region" description="Helical" evidence="9">
    <location>
        <begin position="280"/>
        <end position="307"/>
    </location>
</feature>
<dbReference type="PANTHER" id="PTHR43470">
    <property type="entry name" value="PHOSPHATE TRANSPORT SYSTEM PERMEASE PROTEIN PSTA-RELATED"/>
    <property type="match status" value="1"/>
</dbReference>
<dbReference type="EMBL" id="CP003364">
    <property type="protein sequence ID" value="AGA29553.1"/>
    <property type="molecule type" value="Genomic_DNA"/>
</dbReference>
<dbReference type="InterPro" id="IPR035906">
    <property type="entry name" value="MetI-like_sf"/>
</dbReference>
<proteinExistence type="inferred from homology"/>
<feature type="transmembrane region" description="Helical" evidence="9">
    <location>
        <begin position="97"/>
        <end position="118"/>
    </location>
</feature>